<dbReference type="EMBL" id="QICL01000014">
    <property type="protein sequence ID" value="PXV63344.1"/>
    <property type="molecule type" value="Genomic_DNA"/>
</dbReference>
<dbReference type="AlphaFoldDB" id="A0A2V3PQB6"/>
<name>A0A2V3PQB6_9BACT</name>
<gene>
    <name evidence="1" type="ORF">CLV62_11461</name>
</gene>
<dbReference type="RefSeq" id="WP_146212734.1">
    <property type="nucleotide sequence ID" value="NZ_QICL01000014.1"/>
</dbReference>
<evidence type="ECO:0000313" key="2">
    <source>
        <dbReference type="Proteomes" id="UP000247973"/>
    </source>
</evidence>
<protein>
    <submittedName>
        <fullName evidence="1">Uncharacterized protein</fullName>
    </submittedName>
</protein>
<comment type="caution">
    <text evidence="1">The sequence shown here is derived from an EMBL/GenBank/DDBJ whole genome shotgun (WGS) entry which is preliminary data.</text>
</comment>
<keyword evidence="2" id="KW-1185">Reference proteome</keyword>
<reference evidence="1 2" key="1">
    <citation type="submission" date="2018-03" db="EMBL/GenBank/DDBJ databases">
        <title>Genomic Encyclopedia of Archaeal and Bacterial Type Strains, Phase II (KMG-II): from individual species to whole genera.</title>
        <authorList>
            <person name="Goeker M."/>
        </authorList>
    </citation>
    <scope>NUCLEOTIDE SEQUENCE [LARGE SCALE GENOMIC DNA]</scope>
    <source>
        <strain evidence="1 2">DSM 100214</strain>
    </source>
</reference>
<proteinExistence type="predicted"/>
<sequence length="356" mass="40627">MGTKQLSLTTIFILFVLSVYSQSDNINIVKKYYPQIYTSIKNEADKQWVKDQKILKAIIEGQATSFIQIAESQAKIDPIAMTNALLFGSLDGEEEYNKTILDDLRIENPYPLLRCNWYKVKDQYDKTKNIKTSADIFVPDNQKTAVTENNDIYKDEIYGKERIYSKNKNSSISTKDRKFYESGLGLGLGLSTISNLSDWGTNANPGTITEIRGWVKMPNKKQRFFGLMELSIGYIHHSLYDFYYNTNSNIDQFYIGTRMMYGYHKNLSPTTSFSIGLGGFLIVNMLSNENKYKKEKNGSPTSNFLKDINGGLSALFAFEKGRYEFALIPDWGLADMSRDGSDFKSRTISLSISYLF</sequence>
<organism evidence="1 2">
    <name type="scientific">Dysgonomonas alginatilytica</name>
    <dbReference type="NCBI Taxonomy" id="1605892"/>
    <lineage>
        <taxon>Bacteria</taxon>
        <taxon>Pseudomonadati</taxon>
        <taxon>Bacteroidota</taxon>
        <taxon>Bacteroidia</taxon>
        <taxon>Bacteroidales</taxon>
        <taxon>Dysgonomonadaceae</taxon>
        <taxon>Dysgonomonas</taxon>
    </lineage>
</organism>
<accession>A0A2V3PQB6</accession>
<dbReference type="Proteomes" id="UP000247973">
    <property type="component" value="Unassembled WGS sequence"/>
</dbReference>
<evidence type="ECO:0000313" key="1">
    <source>
        <dbReference type="EMBL" id="PXV63344.1"/>
    </source>
</evidence>